<dbReference type="RefSeq" id="WP_250197136.1">
    <property type="nucleotide sequence ID" value="NZ_CP097636.1"/>
</dbReference>
<feature type="domain" description="RadC-like JAB" evidence="3">
    <location>
        <begin position="241"/>
        <end position="271"/>
    </location>
</feature>
<evidence type="ECO:0000313" key="4">
    <source>
        <dbReference type="EMBL" id="URI08918.1"/>
    </source>
</evidence>
<dbReference type="EMBL" id="CP097636">
    <property type="protein sequence ID" value="URI08918.1"/>
    <property type="molecule type" value="Genomic_DNA"/>
</dbReference>
<evidence type="ECO:0000259" key="3">
    <source>
        <dbReference type="Pfam" id="PF04002"/>
    </source>
</evidence>
<name>A0ABY4S681_AQUTE</name>
<dbReference type="Pfam" id="PF04002">
    <property type="entry name" value="RadC"/>
    <property type="match status" value="1"/>
</dbReference>
<keyword evidence="1" id="KW-0175">Coiled coil</keyword>
<dbReference type="InterPro" id="IPR020891">
    <property type="entry name" value="UPF0758_CS"/>
</dbReference>
<keyword evidence="5" id="KW-1185">Reference proteome</keyword>
<feature type="compositionally biased region" description="Acidic residues" evidence="2">
    <location>
        <begin position="106"/>
        <end position="116"/>
    </location>
</feature>
<dbReference type="Proteomes" id="UP001056201">
    <property type="component" value="Chromosome 2"/>
</dbReference>
<evidence type="ECO:0000256" key="2">
    <source>
        <dbReference type="SAM" id="MobiDB-lite"/>
    </source>
</evidence>
<dbReference type="InterPro" id="IPR025657">
    <property type="entry name" value="RadC_JAB"/>
</dbReference>
<feature type="coiled-coil region" evidence="1">
    <location>
        <begin position="631"/>
        <end position="665"/>
    </location>
</feature>
<evidence type="ECO:0000313" key="5">
    <source>
        <dbReference type="Proteomes" id="UP001056201"/>
    </source>
</evidence>
<feature type="region of interest" description="Disordered" evidence="2">
    <location>
        <begin position="98"/>
        <end position="143"/>
    </location>
</feature>
<protein>
    <submittedName>
        <fullName evidence="4">PLxRFG domain-containing protein</fullName>
    </submittedName>
</protein>
<sequence length="1382" mass="150682">MSNRGGLGAFLAGMASGYRERDMRKREAELPELRRQLEAAGQFKDAAELQGKRDRLEEVVRLLTTGAQPRDLQLMDDFGNLFTAPRPAAADDFGDGFSPVAREEQSEYDAGYEPDEANQQPAAGEPAAADAVRRGAGPVPADGAQPRIRVRALGIAERIVREGTQALTGLDASTPDDLAALAQVFRDPRYETFRVFLTKGDTIVHSTGVSSRMPGFSPMVPHGMTAEQYVQWLKDQLQATGADGYYILHNHPSGDPTPSDADSRLTKWLGAQVPGMRAHVVINSNRYAVMSGDGEAYRVETRDFGPDKLLVPSKPSAALGKSITSVKALVQLGQSLKRPGWLTLVGTDSNGEVRAIGDAPAEILRKNYLFLAAAARRFMRQSGSQSVFLVGDDGDVASMPVRMAIKNGVLRDAVGDAGRSLQQQGLFAVRSEFAGTPARNVAESVPLYDTLRSGDTLAKLQQKLADHFQSKKVFNWWHRTVGTQFHKAKVHKGFGRVYEAAQAFINDVSFVANDAADLAPGMLPKLDQLADLKKKLKLSEADQAAVAKAVFQGTLGDERVYDEAELRDKFKLTDPQIGLYQQFRAAVDKSLDFLAAGEVARYLGRQLSEFPPSLRRMVSDGRLGEFRTTVKMIVKAQQSEAKAELEDLQKRQQRERDNLAARRRRAVDNAQGGLTMIIEERFDREAQELKRQQGDARARAERKAELWDKVEADIAEKYIKIDNLKTAGYAPLMRFGRFTVDVVSQAEETPGERLFFGMYDTEAEATAAARQMAERFKDMQPVVTQGIASQEAYKLFAGMNPETLAIFADHAAMDGASRDLFEKYIKDVASSRSALKRLIRRKGIAGYSEDLPRVLAAFLTSNARATSANLHMGELDTAVDAIGKAEGDVRDEAQRLRDYVRNPTEEAARVRGLLFMQYLGGSIASAMVNLTQPVTMTLPWLSQHGGPASAAKRLTAAVRDALRKETGDPELDKALAKAEKEGIVSPSEIHQLQAEATRNLGNSPALRKAAFVWGSLFQLAEQFNRRVTFIAAYRAAGDAKAKNAFEFAAGAVDETQGVYSKANRPNWARGAVGSTLFTFKQYSVGYLEFLARLPRREQVMALAVLALFSGLQGLPFMDDADDLLDAFGQHVLGRDTNVKAWKDKALAQAFGEPVAQFILRGISASGIPVDVSGRLGMGNLIPSTGLLRKDNTGGASDLAELGGPAFTMMRSYGKAVANLAAGNLGEAASNAAPVAVANALKALDMAETGAYRDTRGRVVMETASSDAVSKAIGFQPAKVAAEQRRMQTAQQRITLAKTVEADIAGLWADGIFLQDQAKVKQAREQLQSWNESNPESRIAISMPQVLKRVRAMRTTRQERVIKAAPKEMRAGVKEAVGAGVRE</sequence>
<gene>
    <name evidence="4" type="ORF">MW290_25455</name>
</gene>
<evidence type="ECO:0000256" key="1">
    <source>
        <dbReference type="SAM" id="Coils"/>
    </source>
</evidence>
<reference evidence="4" key="1">
    <citation type="submission" date="2022-05" db="EMBL/GenBank/DDBJ databases">
        <title>An RpoN-dependent PEP-CTERM gene is involved in floc formation of an Aquincola tertiaricarbonis strain.</title>
        <authorList>
            <person name="Qiu D."/>
            <person name="Xia M."/>
        </authorList>
    </citation>
    <scope>NUCLEOTIDE SEQUENCE</scope>
    <source>
        <strain evidence="4">RN12</strain>
    </source>
</reference>
<accession>A0ABY4S681</accession>
<dbReference type="PROSITE" id="PS01302">
    <property type="entry name" value="UPF0758"/>
    <property type="match status" value="1"/>
</dbReference>
<feature type="compositionally biased region" description="Low complexity" evidence="2">
    <location>
        <begin position="117"/>
        <end position="130"/>
    </location>
</feature>
<dbReference type="Gene3D" id="3.40.140.10">
    <property type="entry name" value="Cytidine Deaminase, domain 2"/>
    <property type="match status" value="1"/>
</dbReference>
<proteinExistence type="predicted"/>
<organism evidence="4 5">
    <name type="scientific">Aquincola tertiaricarbonis</name>
    <dbReference type="NCBI Taxonomy" id="391953"/>
    <lineage>
        <taxon>Bacteria</taxon>
        <taxon>Pseudomonadati</taxon>
        <taxon>Pseudomonadota</taxon>
        <taxon>Betaproteobacteria</taxon>
        <taxon>Burkholderiales</taxon>
        <taxon>Sphaerotilaceae</taxon>
        <taxon>Aquincola</taxon>
    </lineage>
</organism>
<dbReference type="NCBIfam" id="NF032893">
    <property type="entry name" value="tail-700"/>
    <property type="match status" value="1"/>
</dbReference>